<accession>A0A2Z4HIQ8</accession>
<dbReference type="Proteomes" id="UP001156766">
    <property type="component" value="Genome"/>
</dbReference>
<feature type="region of interest" description="Disordered" evidence="2">
    <location>
        <begin position="195"/>
        <end position="214"/>
    </location>
</feature>
<evidence type="ECO:0000256" key="2">
    <source>
        <dbReference type="SAM" id="MobiDB-lite"/>
    </source>
</evidence>
<reference evidence="4 5" key="2">
    <citation type="submission" date="2021-09" db="EMBL/GenBank/DDBJ databases">
        <title>Diversity of secovirids infecting cassava in the Americas.</title>
        <authorList>
            <person name="Leiva A.M."/>
            <person name="Jimenez J."/>
            <person name="Cuellar W.J."/>
        </authorList>
    </citation>
    <scope>NUCLEOTIDE SEQUENCE [LARGE SCALE GENOMIC DNA]</scope>
    <source>
        <strain evidence="4">Yop_12</strain>
    </source>
</reference>
<dbReference type="GeneID" id="80554530"/>
<name>A0A2Z4HIQ8_9SECO</name>
<dbReference type="EMBL" id="OK040226">
    <property type="protein sequence ID" value="UAW09556.1"/>
    <property type="molecule type" value="Genomic_RNA"/>
</dbReference>
<sequence>MSFIDSLDISEEETRFNKALNTKFDWFADCSVSNSLSGSTPTCSFIAVNKDTLKSSTIISLEWTHSIPQLVGHTILNGRWSVKDVKISGILVEATNRLSAVRSVIGPFLRRLQEKPKAPSSESSTSSLKEAEQAVKIQQLQTQLLTLINENKRLEGEIPLLKDQLQISEAENTKLKNKLATVELEFSRLRDKFGDKNKRPIVEEDSPPNPNNVSIFAQWAQTPEAE</sequence>
<evidence type="ECO:0000313" key="4">
    <source>
        <dbReference type="EMBL" id="UAW09556.1"/>
    </source>
</evidence>
<protein>
    <submittedName>
        <fullName evidence="3">Uncharacterized protein</fullName>
    </submittedName>
</protein>
<evidence type="ECO:0000313" key="5">
    <source>
        <dbReference type="Proteomes" id="UP001156766"/>
    </source>
</evidence>
<feature type="coiled-coil region" evidence="1">
    <location>
        <begin position="137"/>
        <end position="192"/>
    </location>
</feature>
<keyword evidence="5" id="KW-1185">Reference proteome</keyword>
<keyword evidence="1" id="KW-0175">Coiled coil</keyword>
<organism evidence="3">
    <name type="scientific">Cassava Torrado-like virus</name>
    <dbReference type="NCBI Taxonomy" id="1427159"/>
    <lineage>
        <taxon>Viruses</taxon>
        <taxon>Riboviria</taxon>
        <taxon>Orthornavirae</taxon>
        <taxon>Pisuviricota</taxon>
        <taxon>Pisoniviricetes</taxon>
        <taxon>Picornavirales</taxon>
        <taxon>Secoviridae</taxon>
        <taxon>Torradovirus</taxon>
        <taxon>Torradovirus manihotis</taxon>
    </lineage>
</organism>
<dbReference type="KEGG" id="vg:80554530"/>
<proteinExistence type="predicted"/>
<evidence type="ECO:0000256" key="1">
    <source>
        <dbReference type="SAM" id="Coils"/>
    </source>
</evidence>
<dbReference type="EMBL" id="MF449523">
    <property type="protein sequence ID" value="AWW14954.1"/>
    <property type="molecule type" value="Genomic_RNA"/>
</dbReference>
<reference evidence="3" key="1">
    <citation type="submission" date="2017-07" db="EMBL/GenBank/DDBJ databases">
        <title>Genome analysis and pathobiology of cassava-infecting torradoviruses containing a putative Maf/HAM1 pyrophsophatase domain.</title>
        <authorList>
            <person name="Carvajal-Yepes M."/>
            <person name="Jimenez J."/>
            <person name="Olaya C."/>
            <person name="Belalcazar J."/>
            <person name="Cuellar W."/>
        </authorList>
    </citation>
    <scope>NUCLEOTIDE SEQUENCE</scope>
    <source>
        <strain evidence="3">Sec13</strain>
    </source>
</reference>
<dbReference type="RefSeq" id="YP_010840849.1">
    <property type="nucleotide sequence ID" value="NC_079069.1"/>
</dbReference>
<evidence type="ECO:0000313" key="3">
    <source>
        <dbReference type="EMBL" id="AWW14954.1"/>
    </source>
</evidence>